<evidence type="ECO:0000313" key="2">
    <source>
        <dbReference type="Proteomes" id="UP000714275"/>
    </source>
</evidence>
<dbReference type="Proteomes" id="UP000714275">
    <property type="component" value="Unassembled WGS sequence"/>
</dbReference>
<protein>
    <submittedName>
        <fullName evidence="1">Uncharacterized protein</fullName>
    </submittedName>
</protein>
<dbReference type="EMBL" id="JABBWD010000015">
    <property type="protein sequence ID" value="KAG1778622.1"/>
    <property type="molecule type" value="Genomic_DNA"/>
</dbReference>
<reference evidence="1" key="1">
    <citation type="journal article" date="2020" name="New Phytol.">
        <title>Comparative genomics reveals dynamic genome evolution in host specialist ectomycorrhizal fungi.</title>
        <authorList>
            <person name="Lofgren L.A."/>
            <person name="Nguyen N.H."/>
            <person name="Vilgalys R."/>
            <person name="Ruytinx J."/>
            <person name="Liao H.L."/>
            <person name="Branco S."/>
            <person name="Kuo A."/>
            <person name="LaButti K."/>
            <person name="Lipzen A."/>
            <person name="Andreopoulos W."/>
            <person name="Pangilinan J."/>
            <person name="Riley R."/>
            <person name="Hundley H."/>
            <person name="Na H."/>
            <person name="Barry K."/>
            <person name="Grigoriev I.V."/>
            <person name="Stajich J.E."/>
            <person name="Kennedy P.G."/>
        </authorList>
    </citation>
    <scope>NUCLEOTIDE SEQUENCE</scope>
    <source>
        <strain evidence="1">DOB743</strain>
    </source>
</reference>
<accession>A0A9P7D4C6</accession>
<dbReference type="AlphaFoldDB" id="A0A9P7D4C6"/>
<organism evidence="1 2">
    <name type="scientific">Suillus placidus</name>
    <dbReference type="NCBI Taxonomy" id="48579"/>
    <lineage>
        <taxon>Eukaryota</taxon>
        <taxon>Fungi</taxon>
        <taxon>Dikarya</taxon>
        <taxon>Basidiomycota</taxon>
        <taxon>Agaricomycotina</taxon>
        <taxon>Agaricomycetes</taxon>
        <taxon>Agaricomycetidae</taxon>
        <taxon>Boletales</taxon>
        <taxon>Suillineae</taxon>
        <taxon>Suillaceae</taxon>
        <taxon>Suillus</taxon>
    </lineage>
</organism>
<proteinExistence type="predicted"/>
<evidence type="ECO:0000313" key="1">
    <source>
        <dbReference type="EMBL" id="KAG1778622.1"/>
    </source>
</evidence>
<name>A0A9P7D4C6_9AGAM</name>
<gene>
    <name evidence="1" type="ORF">EV702DRAFT_1044484</name>
</gene>
<keyword evidence="2" id="KW-1185">Reference proteome</keyword>
<comment type="caution">
    <text evidence="1">The sequence shown here is derived from an EMBL/GenBank/DDBJ whole genome shotgun (WGS) entry which is preliminary data.</text>
</comment>
<sequence length="185" mass="19894">MGPPVSIGNNIPPGPSVIIEDIHNMGPWSAGPYNTEFVTEGALAIAPVLHLSAPQSSWSTPRMKFLIADPSGWLLGNVARLRHQMEMVGSASLVDVAPKIRLCLHSPPVCMLQYLPKGAFILVKNMNSSCVTASNDQGSLFTKNHLLRECLHWVGVIGTVFEGHPQQCARLGRSSSLVCSDDNAV</sequence>